<dbReference type="AlphaFoldDB" id="G9ZTD9"/>
<dbReference type="Proteomes" id="UP000004625">
    <property type="component" value="Unassembled WGS sequence"/>
</dbReference>
<proteinExistence type="predicted"/>
<comment type="caution">
    <text evidence="1">The sequence shown here is derived from an EMBL/GenBank/DDBJ whole genome shotgun (WGS) entry which is preliminary data.</text>
</comment>
<name>G9ZTD9_9LACO</name>
<gene>
    <name evidence="1" type="ORF">HMPREF9103_03024</name>
</gene>
<reference evidence="1 2" key="1">
    <citation type="submission" date="2011-09" db="EMBL/GenBank/DDBJ databases">
        <authorList>
            <person name="Weinstock G."/>
            <person name="Sodergren E."/>
            <person name="Clifton S."/>
            <person name="Fulton L."/>
            <person name="Fulton B."/>
            <person name="Courtney L."/>
            <person name="Fronick C."/>
            <person name="Harrison M."/>
            <person name="Strong C."/>
            <person name="Farmer C."/>
            <person name="Delahaunty K."/>
            <person name="Markovic C."/>
            <person name="Hall O."/>
            <person name="Minx P."/>
            <person name="Tomlinson C."/>
            <person name="Mitreva M."/>
            <person name="Hou S."/>
            <person name="Chen J."/>
            <person name="Wollam A."/>
            <person name="Pepin K.H."/>
            <person name="Johnson M."/>
            <person name="Bhonagiri V."/>
            <person name="Zhang X."/>
            <person name="Suruliraj S."/>
            <person name="Warren W."/>
            <person name="Chinwalla A."/>
            <person name="Mardis E.R."/>
            <person name="Wilson R.K."/>
        </authorList>
    </citation>
    <scope>NUCLEOTIDE SEQUENCE [LARGE SCALE GENOMIC DNA]</scope>
    <source>
        <strain evidence="1 2">F0439</strain>
    </source>
</reference>
<dbReference type="STRING" id="797515.HMPREF9103_03024"/>
<dbReference type="EMBL" id="AGEY01000207">
    <property type="protein sequence ID" value="EHL95354.1"/>
    <property type="molecule type" value="Genomic_DNA"/>
</dbReference>
<sequence>MNSSNLFKMILLLTSLYRTRLKRNNYPFMNLVNILIIVR</sequence>
<evidence type="ECO:0000313" key="2">
    <source>
        <dbReference type="Proteomes" id="UP000004625"/>
    </source>
</evidence>
<evidence type="ECO:0000313" key="1">
    <source>
        <dbReference type="EMBL" id="EHL95354.1"/>
    </source>
</evidence>
<accession>G9ZTD9</accession>
<organism evidence="1 2">
    <name type="scientific">Lentilactobacillus parafarraginis F0439</name>
    <dbReference type="NCBI Taxonomy" id="797515"/>
    <lineage>
        <taxon>Bacteria</taxon>
        <taxon>Bacillati</taxon>
        <taxon>Bacillota</taxon>
        <taxon>Bacilli</taxon>
        <taxon>Lactobacillales</taxon>
        <taxon>Lactobacillaceae</taxon>
        <taxon>Lentilactobacillus</taxon>
    </lineage>
</organism>
<keyword evidence="2" id="KW-1185">Reference proteome</keyword>
<protein>
    <submittedName>
        <fullName evidence="1">Uncharacterized protein</fullName>
    </submittedName>
</protein>
<dbReference type="HOGENOM" id="CLU_3311846_0_0_9"/>